<protein>
    <recommendedName>
        <fullName evidence="2">Protein kinase domain-containing protein</fullName>
    </recommendedName>
</protein>
<dbReference type="GO" id="GO:0005524">
    <property type="term" value="F:ATP binding"/>
    <property type="evidence" value="ECO:0007669"/>
    <property type="project" value="UniProtKB-UniRule"/>
</dbReference>
<dbReference type="InterPro" id="IPR011009">
    <property type="entry name" value="Kinase-like_dom_sf"/>
</dbReference>
<dbReference type="SUPFAM" id="SSF56112">
    <property type="entry name" value="Protein kinase-like (PK-like)"/>
    <property type="match status" value="1"/>
</dbReference>
<evidence type="ECO:0000313" key="4">
    <source>
        <dbReference type="Proteomes" id="UP001180020"/>
    </source>
</evidence>
<dbReference type="InterPro" id="IPR000719">
    <property type="entry name" value="Prot_kinase_dom"/>
</dbReference>
<dbReference type="AlphaFoldDB" id="A0AAV9FEM4"/>
<accession>A0AAV9FEM4</accession>
<dbReference type="Gene3D" id="1.10.510.10">
    <property type="entry name" value="Transferase(Phosphotransferase) domain 1"/>
    <property type="match status" value="1"/>
</dbReference>
<gene>
    <name evidence="3" type="ORF">QJS10_CPA01g01771</name>
</gene>
<dbReference type="SMART" id="SM00220">
    <property type="entry name" value="S_TKc"/>
    <property type="match status" value="1"/>
</dbReference>
<dbReference type="GO" id="GO:0007165">
    <property type="term" value="P:signal transduction"/>
    <property type="evidence" value="ECO:0007669"/>
    <property type="project" value="TreeGrafter"/>
</dbReference>
<dbReference type="Pfam" id="PF00069">
    <property type="entry name" value="Pkinase"/>
    <property type="match status" value="1"/>
</dbReference>
<comment type="caution">
    <text evidence="3">The sequence shown here is derived from an EMBL/GenBank/DDBJ whole genome shotgun (WGS) entry which is preliminary data.</text>
</comment>
<dbReference type="GO" id="GO:0004672">
    <property type="term" value="F:protein kinase activity"/>
    <property type="evidence" value="ECO:0007669"/>
    <property type="project" value="InterPro"/>
</dbReference>
<dbReference type="InterPro" id="IPR052751">
    <property type="entry name" value="Plant_MAPKKK"/>
</dbReference>
<dbReference type="PANTHER" id="PTHR48011">
    <property type="entry name" value="CCR4-NOT TRANSCRIPTIONAL COMPLEX SUBUNIT CAF120-RELATED"/>
    <property type="match status" value="1"/>
</dbReference>
<proteinExistence type="predicted"/>
<dbReference type="PANTHER" id="PTHR48011:SF18">
    <property type="entry name" value="MITOGEN-ACTIVATED PROTEIN KINASE KINASE KINASE 19-RELATED"/>
    <property type="match status" value="1"/>
</dbReference>
<keyword evidence="1" id="KW-0067">ATP-binding</keyword>
<reference evidence="3" key="1">
    <citation type="journal article" date="2023" name="Nat. Commun.">
        <title>Diploid and tetraploid genomes of Acorus and the evolution of monocots.</title>
        <authorList>
            <person name="Ma L."/>
            <person name="Liu K.W."/>
            <person name="Li Z."/>
            <person name="Hsiao Y.Y."/>
            <person name="Qi Y."/>
            <person name="Fu T."/>
            <person name="Tang G.D."/>
            <person name="Zhang D."/>
            <person name="Sun W.H."/>
            <person name="Liu D.K."/>
            <person name="Li Y."/>
            <person name="Chen G.Z."/>
            <person name="Liu X.D."/>
            <person name="Liao X.Y."/>
            <person name="Jiang Y.T."/>
            <person name="Yu X."/>
            <person name="Hao Y."/>
            <person name="Huang J."/>
            <person name="Zhao X.W."/>
            <person name="Ke S."/>
            <person name="Chen Y.Y."/>
            <person name="Wu W.L."/>
            <person name="Hsu J.L."/>
            <person name="Lin Y.F."/>
            <person name="Huang M.D."/>
            <person name="Li C.Y."/>
            <person name="Huang L."/>
            <person name="Wang Z.W."/>
            <person name="Zhao X."/>
            <person name="Zhong W.Y."/>
            <person name="Peng D.H."/>
            <person name="Ahmad S."/>
            <person name="Lan S."/>
            <person name="Zhang J.S."/>
            <person name="Tsai W.C."/>
            <person name="Van de Peer Y."/>
            <person name="Liu Z.J."/>
        </authorList>
    </citation>
    <scope>NUCLEOTIDE SEQUENCE</scope>
    <source>
        <strain evidence="3">CP</strain>
    </source>
</reference>
<feature type="binding site" evidence="1">
    <location>
        <position position="39"/>
    </location>
    <ligand>
        <name>ATP</name>
        <dbReference type="ChEBI" id="CHEBI:30616"/>
    </ligand>
</feature>
<name>A0AAV9FEM4_ACOCL</name>
<evidence type="ECO:0000313" key="3">
    <source>
        <dbReference type="EMBL" id="KAK1324305.1"/>
    </source>
</evidence>
<feature type="domain" description="Protein kinase" evidence="2">
    <location>
        <begin position="3"/>
        <end position="197"/>
    </location>
</feature>
<dbReference type="InterPro" id="IPR017441">
    <property type="entry name" value="Protein_kinase_ATP_BS"/>
</dbReference>
<dbReference type="PROSITE" id="PS00107">
    <property type="entry name" value="PROTEIN_KINASE_ATP"/>
    <property type="match status" value="1"/>
</dbReference>
<keyword evidence="4" id="KW-1185">Reference proteome</keyword>
<dbReference type="PROSITE" id="PS50011">
    <property type="entry name" value="PROTEIN_KINASE_DOM"/>
    <property type="match status" value="1"/>
</dbReference>
<sequence>MEWVRGTTLGRGTFATVNIASVRQTSSDNQQPPLLIAVKSTPVSQSSTLQHERSVLTNLDGCPHILCCLGHDITTEPNGDRRYNLFLEYASRGSLHDLIRSDGAPLPRVRREAPCEVGVARPPSRARQVHCDVKLRNILVFNEDRQQVKIADFGLANHASMKADCGQIRGMPLYMAPKSVLRGEYKAPSDVWAFRYG</sequence>
<organism evidence="3 4">
    <name type="scientific">Acorus calamus</name>
    <name type="common">Sweet flag</name>
    <dbReference type="NCBI Taxonomy" id="4465"/>
    <lineage>
        <taxon>Eukaryota</taxon>
        <taxon>Viridiplantae</taxon>
        <taxon>Streptophyta</taxon>
        <taxon>Embryophyta</taxon>
        <taxon>Tracheophyta</taxon>
        <taxon>Spermatophyta</taxon>
        <taxon>Magnoliopsida</taxon>
        <taxon>Liliopsida</taxon>
        <taxon>Acoraceae</taxon>
        <taxon>Acorus</taxon>
    </lineage>
</organism>
<evidence type="ECO:0000256" key="1">
    <source>
        <dbReference type="PROSITE-ProRule" id="PRU10141"/>
    </source>
</evidence>
<reference evidence="3" key="2">
    <citation type="submission" date="2023-06" db="EMBL/GenBank/DDBJ databases">
        <authorList>
            <person name="Ma L."/>
            <person name="Liu K.-W."/>
            <person name="Li Z."/>
            <person name="Hsiao Y.-Y."/>
            <person name="Qi Y."/>
            <person name="Fu T."/>
            <person name="Tang G."/>
            <person name="Zhang D."/>
            <person name="Sun W.-H."/>
            <person name="Liu D.-K."/>
            <person name="Li Y."/>
            <person name="Chen G.-Z."/>
            <person name="Liu X.-D."/>
            <person name="Liao X.-Y."/>
            <person name="Jiang Y.-T."/>
            <person name="Yu X."/>
            <person name="Hao Y."/>
            <person name="Huang J."/>
            <person name="Zhao X.-W."/>
            <person name="Ke S."/>
            <person name="Chen Y.-Y."/>
            <person name="Wu W.-L."/>
            <person name="Hsu J.-L."/>
            <person name="Lin Y.-F."/>
            <person name="Huang M.-D."/>
            <person name="Li C.-Y."/>
            <person name="Huang L."/>
            <person name="Wang Z.-W."/>
            <person name="Zhao X."/>
            <person name="Zhong W.-Y."/>
            <person name="Peng D.-H."/>
            <person name="Ahmad S."/>
            <person name="Lan S."/>
            <person name="Zhang J.-S."/>
            <person name="Tsai W.-C."/>
            <person name="Van De Peer Y."/>
            <person name="Liu Z.-J."/>
        </authorList>
    </citation>
    <scope>NUCLEOTIDE SEQUENCE</scope>
    <source>
        <strain evidence="3">CP</strain>
        <tissue evidence="3">Leaves</tissue>
    </source>
</reference>
<dbReference type="Proteomes" id="UP001180020">
    <property type="component" value="Unassembled WGS sequence"/>
</dbReference>
<keyword evidence="1" id="KW-0547">Nucleotide-binding</keyword>
<dbReference type="EMBL" id="JAUJYO010000001">
    <property type="protein sequence ID" value="KAK1324305.1"/>
    <property type="molecule type" value="Genomic_DNA"/>
</dbReference>
<evidence type="ECO:0000259" key="2">
    <source>
        <dbReference type="PROSITE" id="PS50011"/>
    </source>
</evidence>
<dbReference type="Gene3D" id="3.30.200.20">
    <property type="entry name" value="Phosphorylase Kinase, domain 1"/>
    <property type="match status" value="1"/>
</dbReference>